<feature type="region of interest" description="Disordered" evidence="1">
    <location>
        <begin position="1"/>
        <end position="45"/>
    </location>
</feature>
<comment type="caution">
    <text evidence="2">The sequence shown here is derived from an EMBL/GenBank/DDBJ whole genome shotgun (WGS) entry which is preliminary data.</text>
</comment>
<name>A0ABD3MZL3_9STRA</name>
<sequence>MPTFRSPTKAPTTGSPTKASITGKSNKAPTTELPTYSPTFTPTYSNIPTVIPNSNDDFNNALKQYTKLDQITSGGVIGTTNTSLKDIAVCRASNYNAGRYKSSVLGFEEYVVSDVNDYANTTASNGGSDNDDETQQCHHIIQHIPQRYLQHWKTAIMITRHKTWSPIDNSTDNDIHRRS</sequence>
<reference evidence="2 3" key="1">
    <citation type="submission" date="2024-10" db="EMBL/GenBank/DDBJ databases">
        <title>Updated reference genomes for cyclostephanoid diatoms.</title>
        <authorList>
            <person name="Roberts W.R."/>
            <person name="Alverson A.J."/>
        </authorList>
    </citation>
    <scope>NUCLEOTIDE SEQUENCE [LARGE SCALE GENOMIC DNA]</scope>
    <source>
        <strain evidence="2 3">AJA010-31</strain>
    </source>
</reference>
<dbReference type="EMBL" id="JALLPJ020001333">
    <property type="protein sequence ID" value="KAL3769321.1"/>
    <property type="molecule type" value="Genomic_DNA"/>
</dbReference>
<evidence type="ECO:0000256" key="1">
    <source>
        <dbReference type="SAM" id="MobiDB-lite"/>
    </source>
</evidence>
<proteinExistence type="predicted"/>
<accession>A0ABD3MZL3</accession>
<protein>
    <submittedName>
        <fullName evidence="2">Uncharacterized protein</fullName>
    </submittedName>
</protein>
<dbReference type="Proteomes" id="UP001530400">
    <property type="component" value="Unassembled WGS sequence"/>
</dbReference>
<feature type="compositionally biased region" description="Polar residues" evidence="1">
    <location>
        <begin position="1"/>
        <end position="33"/>
    </location>
</feature>
<feature type="compositionally biased region" description="Low complexity" evidence="1">
    <location>
        <begin position="34"/>
        <end position="45"/>
    </location>
</feature>
<keyword evidence="3" id="KW-1185">Reference proteome</keyword>
<gene>
    <name evidence="2" type="ORF">ACHAWO_007520</name>
</gene>
<organism evidence="2 3">
    <name type="scientific">Cyclotella atomus</name>
    <dbReference type="NCBI Taxonomy" id="382360"/>
    <lineage>
        <taxon>Eukaryota</taxon>
        <taxon>Sar</taxon>
        <taxon>Stramenopiles</taxon>
        <taxon>Ochrophyta</taxon>
        <taxon>Bacillariophyta</taxon>
        <taxon>Coscinodiscophyceae</taxon>
        <taxon>Thalassiosirophycidae</taxon>
        <taxon>Stephanodiscales</taxon>
        <taxon>Stephanodiscaceae</taxon>
        <taxon>Cyclotella</taxon>
    </lineage>
</organism>
<evidence type="ECO:0000313" key="2">
    <source>
        <dbReference type="EMBL" id="KAL3769321.1"/>
    </source>
</evidence>
<dbReference type="AlphaFoldDB" id="A0ABD3MZL3"/>
<evidence type="ECO:0000313" key="3">
    <source>
        <dbReference type="Proteomes" id="UP001530400"/>
    </source>
</evidence>